<dbReference type="Pfam" id="PF26519">
    <property type="entry name" value="BsaP"/>
    <property type="match status" value="1"/>
</dbReference>
<dbReference type="InterPro" id="IPR058605">
    <property type="entry name" value="BsaP_C"/>
</dbReference>
<evidence type="ECO:0000313" key="10">
    <source>
        <dbReference type="EMBL" id="ADG97189.1"/>
    </source>
</evidence>
<dbReference type="STRING" id="640132.Srot_0707"/>
<dbReference type="EMBL" id="CP001958">
    <property type="protein sequence ID" value="ADG97189.1"/>
    <property type="molecule type" value="Genomic_DNA"/>
</dbReference>
<proteinExistence type="inferred from homology"/>
<reference evidence="10 11" key="1">
    <citation type="journal article" date="2010" name="Stand. Genomic Sci.">
        <title>Complete genome sequence of Segniliparus rotundus type strain (CDC 1076).</title>
        <authorList>
            <person name="Sikorski J."/>
            <person name="Lapidus A."/>
            <person name="Copeland A."/>
            <person name="Misra M."/>
            <person name="Glavina Del Rio T."/>
            <person name="Nolan M."/>
            <person name="Lucas S."/>
            <person name="Chen F."/>
            <person name="Tice H."/>
            <person name="Cheng J.F."/>
            <person name="Jando M."/>
            <person name="Schneider S."/>
            <person name="Bruce D."/>
            <person name="Goodwin L."/>
            <person name="Pitluck S."/>
            <person name="Liolios K."/>
            <person name="Mikhailova N."/>
            <person name="Pati A."/>
            <person name="Ivanova N."/>
            <person name="Mavromatis K."/>
            <person name="Chen A."/>
            <person name="Palaniappan K."/>
            <person name="Chertkov O."/>
            <person name="Land M."/>
            <person name="Hauser L."/>
            <person name="Chang Y.J."/>
            <person name="Jeffries C.D."/>
            <person name="Brettin T."/>
            <person name="Detter J.C."/>
            <person name="Han C."/>
            <person name="Rohde M."/>
            <person name="Goker M."/>
            <person name="Bristow J."/>
            <person name="Eisen J.A."/>
            <person name="Markowitz V."/>
            <person name="Hugenholtz P."/>
            <person name="Kyrpides N.C."/>
            <person name="Klenk H.P."/>
        </authorList>
    </citation>
    <scope>NUCLEOTIDE SEQUENCE [LARGE SCALE GENOMIC DNA]</scope>
    <source>
        <strain evidence="11">ATCC BAA-972 / CDC 1076 / CIP 108378 / DSM 44985 / JCM 13578</strain>
    </source>
</reference>
<evidence type="ECO:0000256" key="7">
    <source>
        <dbReference type="ARBA" id="ARBA00093796"/>
    </source>
</evidence>
<comment type="cofactor">
    <cofactor evidence="1">
        <name>iron-sulfur cluster</name>
        <dbReference type="ChEBI" id="CHEBI:30408"/>
    </cofactor>
</comment>
<organism evidence="10 11">
    <name type="scientific">Segniliparus rotundus (strain ATCC BAA-972 / CDC 1076 / CIP 108378 / DSM 44985 / JCM 13578)</name>
    <dbReference type="NCBI Taxonomy" id="640132"/>
    <lineage>
        <taxon>Bacteria</taxon>
        <taxon>Bacillati</taxon>
        <taxon>Actinomycetota</taxon>
        <taxon>Actinomycetes</taxon>
        <taxon>Mycobacteriales</taxon>
        <taxon>Segniliparaceae</taxon>
        <taxon>Segniliparus</taxon>
    </lineage>
</organism>
<dbReference type="KEGG" id="srt:Srot_0707"/>
<evidence type="ECO:0000256" key="1">
    <source>
        <dbReference type="ARBA" id="ARBA00001915"/>
    </source>
</evidence>
<evidence type="ECO:0000313" key="11">
    <source>
        <dbReference type="Proteomes" id="UP000002247"/>
    </source>
</evidence>
<feature type="domain" description="Biotin synthase auxiliary protein C-terminal" evidence="9">
    <location>
        <begin position="70"/>
        <end position="95"/>
    </location>
</feature>
<gene>
    <name evidence="10" type="ordered locus">Srot_0707</name>
</gene>
<evidence type="ECO:0000256" key="4">
    <source>
        <dbReference type="ARBA" id="ARBA00023004"/>
    </source>
</evidence>
<evidence type="ECO:0000256" key="8">
    <source>
        <dbReference type="SAM" id="MobiDB-lite"/>
    </source>
</evidence>
<comment type="function">
    <text evidence="5">Required for the activity of the biotin synthase BioB.</text>
</comment>
<keyword evidence="4" id="KW-0408">Iron</keyword>
<comment type="similarity">
    <text evidence="6">Belongs to the BsaP family.</text>
</comment>
<feature type="region of interest" description="Disordered" evidence="8">
    <location>
        <begin position="1"/>
        <end position="31"/>
    </location>
</feature>
<dbReference type="HOGENOM" id="CLU_174837_0_0_11"/>
<protein>
    <recommendedName>
        <fullName evidence="7">Biotin synthase auxiliary protein</fullName>
    </recommendedName>
</protein>
<evidence type="ECO:0000256" key="3">
    <source>
        <dbReference type="ARBA" id="ARBA00022756"/>
    </source>
</evidence>
<evidence type="ECO:0000256" key="6">
    <source>
        <dbReference type="ARBA" id="ARBA00093780"/>
    </source>
</evidence>
<keyword evidence="3" id="KW-0093">Biotin biosynthesis</keyword>
<evidence type="ECO:0000259" key="9">
    <source>
        <dbReference type="Pfam" id="PF26519"/>
    </source>
</evidence>
<dbReference type="AlphaFoldDB" id="D6ZDC5"/>
<keyword evidence="2" id="KW-0479">Metal-binding</keyword>
<accession>D6ZDC5</accession>
<evidence type="ECO:0000256" key="5">
    <source>
        <dbReference type="ARBA" id="ARBA00093761"/>
    </source>
</evidence>
<name>D6ZDC5_SEGRD</name>
<sequence length="108" mass="11666">MSVTRQEEGDQAGPASDMGADAKPGPVDEPRLYNIYTGARFDDAEAPALSPNARAGGEPPRFCGQCGRRMVVQVHPRGWSATCSRHGTTDSEAWERAALRQKLHEANS</sequence>
<evidence type="ECO:0000256" key="2">
    <source>
        <dbReference type="ARBA" id="ARBA00022723"/>
    </source>
</evidence>
<keyword evidence="11" id="KW-1185">Reference proteome</keyword>
<dbReference type="Proteomes" id="UP000002247">
    <property type="component" value="Chromosome"/>
</dbReference>